<keyword evidence="2" id="KW-1185">Reference proteome</keyword>
<accession>A0ABS9XW28</accession>
<comment type="caution">
    <text evidence="1">The sequence shown here is derived from an EMBL/GenBank/DDBJ whole genome shotgun (WGS) entry which is preliminary data.</text>
</comment>
<name>A0ABS9XW28_9ACTN</name>
<reference evidence="1" key="1">
    <citation type="submission" date="2022-03" db="EMBL/GenBank/DDBJ databases">
        <title>Streptomyces 7R015 and 7R016 isolated from Barleria lupulina in Thailand.</title>
        <authorList>
            <person name="Kanchanasin P."/>
            <person name="Phongsopitanun W."/>
            <person name="Tanasupawat S."/>
        </authorList>
    </citation>
    <scope>NUCLEOTIDE SEQUENCE</scope>
    <source>
        <strain evidence="1">7R016</strain>
    </source>
</reference>
<dbReference type="RefSeq" id="WP_242713639.1">
    <property type="nucleotide sequence ID" value="NZ_JALDAX010000032.1"/>
</dbReference>
<dbReference type="EMBL" id="JALDAX010000032">
    <property type="protein sequence ID" value="MCI3246288.1"/>
    <property type="molecule type" value="Genomic_DNA"/>
</dbReference>
<evidence type="ECO:0000313" key="1">
    <source>
        <dbReference type="EMBL" id="MCI3246288.1"/>
    </source>
</evidence>
<proteinExistence type="predicted"/>
<organism evidence="1 2">
    <name type="scientific">Streptomyces spinosisporus</name>
    <dbReference type="NCBI Taxonomy" id="2927582"/>
    <lineage>
        <taxon>Bacteria</taxon>
        <taxon>Bacillati</taxon>
        <taxon>Actinomycetota</taxon>
        <taxon>Actinomycetes</taxon>
        <taxon>Kitasatosporales</taxon>
        <taxon>Streptomycetaceae</taxon>
        <taxon>Streptomyces</taxon>
    </lineage>
</organism>
<evidence type="ECO:0000313" key="2">
    <source>
        <dbReference type="Proteomes" id="UP001165270"/>
    </source>
</evidence>
<gene>
    <name evidence="1" type="ORF">MQN93_42020</name>
</gene>
<dbReference type="Proteomes" id="UP001165270">
    <property type="component" value="Unassembled WGS sequence"/>
</dbReference>
<protein>
    <submittedName>
        <fullName evidence="1">Uncharacterized protein</fullName>
    </submittedName>
</protein>
<sequence>MAESSEGEYEAVMPFVLTKSQGGPFDDGAFVAGMTCGALDQELTITAALHTLPRERYIDARFLKQVDLIAMRHGYRIELGDLDEPSGWQVVRFEWGETEIDNG</sequence>